<dbReference type="Proteomes" id="UP000191448">
    <property type="component" value="Unassembled WGS sequence"/>
</dbReference>
<dbReference type="SUPFAM" id="SSF52833">
    <property type="entry name" value="Thioredoxin-like"/>
    <property type="match status" value="1"/>
</dbReference>
<reference evidence="2 3" key="1">
    <citation type="submission" date="2016-02" db="EMBL/GenBank/DDBJ databases">
        <title>Genome sequence of Clostridium thermobutyricum DSM 4928.</title>
        <authorList>
            <person name="Poehlein A."/>
            <person name="Daniel R."/>
        </authorList>
    </citation>
    <scope>NUCLEOTIDE SEQUENCE [LARGE SCALE GENOMIC DNA]</scope>
    <source>
        <strain evidence="2 3">DSM 4928</strain>
    </source>
</reference>
<dbReference type="InterPro" id="IPR025685">
    <property type="entry name" value="YoaP-like_dom"/>
</dbReference>
<dbReference type="AlphaFoldDB" id="A0A1V4SY34"/>
<protein>
    <recommendedName>
        <fullName evidence="1">YoaP-like domain-containing protein</fullName>
    </recommendedName>
</protein>
<sequence length="258" mass="29859">MEIIDITKENLESEHICCAIASNQDFQVLSKKEWILKRLDEGLVFKKGNVRGKCFIEYIPAEMAWAPIIADGYMFINCFLVAGQYKGKGNSNLLLEECIKDSKEKGKKGLVILSSKKKSPYLADPKFLRYKGFKVVDTAYPYYELLYLPFKKREKKPKFRENAKKSSIKERGFILYYTHQCPFTVKYVPLIENLAKSRNIPFKAIQIKTREEAQNAPSPFTTYSLFFNGRFITNEILSVKKFERIIALYGLLKKDPAV</sequence>
<evidence type="ECO:0000259" key="1">
    <source>
        <dbReference type="Pfam" id="PF14268"/>
    </source>
</evidence>
<dbReference type="RefSeq" id="WP_080021823.1">
    <property type="nucleotide sequence ID" value="NZ_LTAY01000021.1"/>
</dbReference>
<accession>A0A1V4SY34</accession>
<name>A0A1V4SY34_9CLOT</name>
<evidence type="ECO:0000313" key="2">
    <source>
        <dbReference type="EMBL" id="OPX49738.1"/>
    </source>
</evidence>
<comment type="caution">
    <text evidence="2">The sequence shown here is derived from an EMBL/GenBank/DDBJ whole genome shotgun (WGS) entry which is preliminary data.</text>
</comment>
<dbReference type="Pfam" id="PF14268">
    <property type="entry name" value="YoaP"/>
    <property type="match status" value="1"/>
</dbReference>
<dbReference type="InterPro" id="IPR016181">
    <property type="entry name" value="Acyl_CoA_acyltransferase"/>
</dbReference>
<evidence type="ECO:0000313" key="3">
    <source>
        <dbReference type="Proteomes" id="UP000191448"/>
    </source>
</evidence>
<feature type="domain" description="YoaP-like" evidence="1">
    <location>
        <begin position="201"/>
        <end position="244"/>
    </location>
</feature>
<dbReference type="SUPFAM" id="SSF55729">
    <property type="entry name" value="Acyl-CoA N-acyltransferases (Nat)"/>
    <property type="match status" value="1"/>
</dbReference>
<dbReference type="OrthoDB" id="3172674at2"/>
<proteinExistence type="predicted"/>
<dbReference type="Gene3D" id="3.40.630.30">
    <property type="match status" value="1"/>
</dbReference>
<dbReference type="InterPro" id="IPR036249">
    <property type="entry name" value="Thioredoxin-like_sf"/>
</dbReference>
<organism evidence="2 3">
    <name type="scientific">Clostridium thermobutyricum DSM 4928</name>
    <dbReference type="NCBI Taxonomy" id="1121339"/>
    <lineage>
        <taxon>Bacteria</taxon>
        <taxon>Bacillati</taxon>
        <taxon>Bacillota</taxon>
        <taxon>Clostridia</taxon>
        <taxon>Eubacteriales</taxon>
        <taxon>Clostridiaceae</taxon>
        <taxon>Clostridium</taxon>
    </lineage>
</organism>
<gene>
    <name evidence="2" type="ORF">CLTHE_04690</name>
</gene>
<dbReference type="EMBL" id="LTAY01000021">
    <property type="protein sequence ID" value="OPX49738.1"/>
    <property type="molecule type" value="Genomic_DNA"/>
</dbReference>